<gene>
    <name evidence="2" type="ordered locus">Os04g0592550</name>
    <name evidence="2" type="ORF">OSNPB_040592550</name>
</gene>
<organism evidence="2 3">
    <name type="scientific">Oryza sativa subsp. japonica</name>
    <name type="common">Rice</name>
    <dbReference type="NCBI Taxonomy" id="39947"/>
    <lineage>
        <taxon>Eukaryota</taxon>
        <taxon>Viridiplantae</taxon>
        <taxon>Streptophyta</taxon>
        <taxon>Embryophyta</taxon>
        <taxon>Tracheophyta</taxon>
        <taxon>Spermatophyta</taxon>
        <taxon>Magnoliopsida</taxon>
        <taxon>Liliopsida</taxon>
        <taxon>Poales</taxon>
        <taxon>Poaceae</taxon>
        <taxon>BOP clade</taxon>
        <taxon>Oryzoideae</taxon>
        <taxon>Oryzeae</taxon>
        <taxon>Oryzinae</taxon>
        <taxon>Oryza</taxon>
        <taxon>Oryza sativa</taxon>
    </lineage>
</organism>
<evidence type="ECO:0000256" key="1">
    <source>
        <dbReference type="SAM" id="MobiDB-lite"/>
    </source>
</evidence>
<sequence>MPLKLIKRVYQPVNIEVMGIWIQAYIINGDLVRGPPDLQKLPPDVARDVDAVVGTAEGFHADAARARGLLERCGAAASEQVVVAVLARLRLQHKLVVAVRRRPSRRLTTGAAPRTTPTAPCSSSCTWALLAIDSSVPLTLCAIQILQASEANRGRGLGKYRNSRSGRRPRSALSTTAMVPHGTRRRRPREGRRPSRSSPASRRPRRAS</sequence>
<name>A0A0P0WE57_ORYSJ</name>
<accession>A0A0P0WE57</accession>
<keyword evidence="3" id="KW-1185">Reference proteome</keyword>
<dbReference type="Proteomes" id="UP000059680">
    <property type="component" value="Chromosome 4"/>
</dbReference>
<reference evidence="2 3" key="3">
    <citation type="journal article" date="2013" name="Rice">
        <title>Improvement of the Oryza sativa Nipponbare reference genome using next generation sequence and optical map data.</title>
        <authorList>
            <person name="Kawahara Y."/>
            <person name="de la Bastide M."/>
            <person name="Hamilton J.P."/>
            <person name="Kanamori H."/>
            <person name="McCombie W.R."/>
            <person name="Ouyang S."/>
            <person name="Schwartz D.C."/>
            <person name="Tanaka T."/>
            <person name="Wu J."/>
            <person name="Zhou S."/>
            <person name="Childs K.L."/>
            <person name="Davidson R.M."/>
            <person name="Lin H."/>
            <person name="Quesada-Ocampo L."/>
            <person name="Vaillancourt B."/>
            <person name="Sakai H."/>
            <person name="Lee S.S."/>
            <person name="Kim J."/>
            <person name="Numa H."/>
            <person name="Itoh T."/>
            <person name="Buell C.R."/>
            <person name="Matsumoto T."/>
        </authorList>
    </citation>
    <scope>NUCLEOTIDE SEQUENCE [LARGE SCALE GENOMIC DNA]</scope>
    <source>
        <strain evidence="3">cv. Nipponbare</strain>
    </source>
</reference>
<dbReference type="InParanoid" id="A0A0P0WE57"/>
<dbReference type="EMBL" id="AP014960">
    <property type="protein sequence ID" value="BAS90764.1"/>
    <property type="molecule type" value="Genomic_DNA"/>
</dbReference>
<dbReference type="AlphaFoldDB" id="A0A0P0WE57"/>
<feature type="region of interest" description="Disordered" evidence="1">
    <location>
        <begin position="155"/>
        <end position="208"/>
    </location>
</feature>
<dbReference type="PaxDb" id="39947-A0A0P0WE57"/>
<evidence type="ECO:0000313" key="3">
    <source>
        <dbReference type="Proteomes" id="UP000059680"/>
    </source>
</evidence>
<feature type="compositionally biased region" description="Basic residues" evidence="1">
    <location>
        <begin position="156"/>
        <end position="170"/>
    </location>
</feature>
<protein>
    <submittedName>
        <fullName evidence="2">Os04g0592550 protein</fullName>
    </submittedName>
</protein>
<evidence type="ECO:0000313" key="2">
    <source>
        <dbReference type="EMBL" id="BAS90764.1"/>
    </source>
</evidence>
<reference evidence="3" key="1">
    <citation type="journal article" date="2005" name="Nature">
        <title>The map-based sequence of the rice genome.</title>
        <authorList>
            <consortium name="International rice genome sequencing project (IRGSP)"/>
            <person name="Matsumoto T."/>
            <person name="Wu J."/>
            <person name="Kanamori H."/>
            <person name="Katayose Y."/>
            <person name="Fujisawa M."/>
            <person name="Namiki N."/>
            <person name="Mizuno H."/>
            <person name="Yamamoto K."/>
            <person name="Antonio B.A."/>
            <person name="Baba T."/>
            <person name="Sakata K."/>
            <person name="Nagamura Y."/>
            <person name="Aoki H."/>
            <person name="Arikawa K."/>
            <person name="Arita K."/>
            <person name="Bito T."/>
            <person name="Chiden Y."/>
            <person name="Fujitsuka N."/>
            <person name="Fukunaka R."/>
            <person name="Hamada M."/>
            <person name="Harada C."/>
            <person name="Hayashi A."/>
            <person name="Hijishita S."/>
            <person name="Honda M."/>
            <person name="Hosokawa S."/>
            <person name="Ichikawa Y."/>
            <person name="Idonuma A."/>
            <person name="Iijima M."/>
            <person name="Ikeda M."/>
            <person name="Ikeno M."/>
            <person name="Ito K."/>
            <person name="Ito S."/>
            <person name="Ito T."/>
            <person name="Ito Y."/>
            <person name="Ito Y."/>
            <person name="Iwabuchi A."/>
            <person name="Kamiya K."/>
            <person name="Karasawa W."/>
            <person name="Kurita K."/>
            <person name="Katagiri S."/>
            <person name="Kikuta A."/>
            <person name="Kobayashi H."/>
            <person name="Kobayashi N."/>
            <person name="Machita K."/>
            <person name="Maehara T."/>
            <person name="Masukawa M."/>
            <person name="Mizubayashi T."/>
            <person name="Mukai Y."/>
            <person name="Nagasaki H."/>
            <person name="Nagata Y."/>
            <person name="Naito S."/>
            <person name="Nakashima M."/>
            <person name="Nakama Y."/>
            <person name="Nakamichi Y."/>
            <person name="Nakamura M."/>
            <person name="Meguro A."/>
            <person name="Negishi M."/>
            <person name="Ohta I."/>
            <person name="Ohta T."/>
            <person name="Okamoto M."/>
            <person name="Ono N."/>
            <person name="Saji S."/>
            <person name="Sakaguchi M."/>
            <person name="Sakai K."/>
            <person name="Shibata M."/>
            <person name="Shimokawa T."/>
            <person name="Song J."/>
            <person name="Takazaki Y."/>
            <person name="Terasawa K."/>
            <person name="Tsugane M."/>
            <person name="Tsuji K."/>
            <person name="Ueda S."/>
            <person name="Waki K."/>
            <person name="Yamagata H."/>
            <person name="Yamamoto M."/>
            <person name="Yamamoto S."/>
            <person name="Yamane H."/>
            <person name="Yoshiki S."/>
            <person name="Yoshihara R."/>
            <person name="Yukawa K."/>
            <person name="Zhong H."/>
            <person name="Yano M."/>
            <person name="Yuan Q."/>
            <person name="Ouyang S."/>
            <person name="Liu J."/>
            <person name="Jones K.M."/>
            <person name="Gansberger K."/>
            <person name="Moffat K."/>
            <person name="Hill J."/>
            <person name="Bera J."/>
            <person name="Fadrosh D."/>
            <person name="Jin S."/>
            <person name="Johri S."/>
            <person name="Kim M."/>
            <person name="Overton L."/>
            <person name="Reardon M."/>
            <person name="Tsitrin T."/>
            <person name="Vuong H."/>
            <person name="Weaver B."/>
            <person name="Ciecko A."/>
            <person name="Tallon L."/>
            <person name="Jackson J."/>
            <person name="Pai G."/>
            <person name="Aken S.V."/>
            <person name="Utterback T."/>
            <person name="Reidmuller S."/>
            <person name="Feldblyum T."/>
            <person name="Hsiao J."/>
            <person name="Zismann V."/>
            <person name="Iobst S."/>
            <person name="de Vazeille A.R."/>
            <person name="Buell C.R."/>
            <person name="Ying K."/>
            <person name="Li Y."/>
            <person name="Lu T."/>
            <person name="Huang Y."/>
            <person name="Zhao Q."/>
            <person name="Feng Q."/>
            <person name="Zhang L."/>
            <person name="Zhu J."/>
            <person name="Weng Q."/>
            <person name="Mu J."/>
            <person name="Lu Y."/>
            <person name="Fan D."/>
            <person name="Liu Y."/>
            <person name="Guan J."/>
            <person name="Zhang Y."/>
            <person name="Yu S."/>
            <person name="Liu X."/>
            <person name="Zhang Y."/>
            <person name="Hong G."/>
            <person name="Han B."/>
            <person name="Choisne N."/>
            <person name="Demange N."/>
            <person name="Orjeda G."/>
            <person name="Samain S."/>
            <person name="Cattolico L."/>
            <person name="Pelletier E."/>
            <person name="Couloux A."/>
            <person name="Segurens B."/>
            <person name="Wincker P."/>
            <person name="D'Hont A."/>
            <person name="Scarpelli C."/>
            <person name="Weissenbach J."/>
            <person name="Salanoubat M."/>
            <person name="Quetier F."/>
            <person name="Yu Y."/>
            <person name="Kim H.R."/>
            <person name="Rambo T."/>
            <person name="Currie J."/>
            <person name="Collura K."/>
            <person name="Luo M."/>
            <person name="Yang T."/>
            <person name="Ammiraju J.S.S."/>
            <person name="Engler F."/>
            <person name="Soderlund C."/>
            <person name="Wing R.A."/>
            <person name="Palmer L.E."/>
            <person name="de la Bastide M."/>
            <person name="Spiegel L."/>
            <person name="Nascimento L."/>
            <person name="Zutavern T."/>
            <person name="O'Shaughnessy A."/>
            <person name="Dike S."/>
            <person name="Dedhia N."/>
            <person name="Preston R."/>
            <person name="Balija V."/>
            <person name="McCombie W.R."/>
            <person name="Chow T."/>
            <person name="Chen H."/>
            <person name="Chung M."/>
            <person name="Chen C."/>
            <person name="Shaw J."/>
            <person name="Wu H."/>
            <person name="Hsiao K."/>
            <person name="Chao Y."/>
            <person name="Chu M."/>
            <person name="Cheng C."/>
            <person name="Hour A."/>
            <person name="Lee P."/>
            <person name="Lin S."/>
            <person name="Lin Y."/>
            <person name="Liou J."/>
            <person name="Liu S."/>
            <person name="Hsing Y."/>
            <person name="Raghuvanshi S."/>
            <person name="Mohanty A."/>
            <person name="Bharti A.K."/>
            <person name="Gaur A."/>
            <person name="Gupta V."/>
            <person name="Kumar D."/>
            <person name="Ravi V."/>
            <person name="Vij S."/>
            <person name="Kapur A."/>
            <person name="Khurana P."/>
            <person name="Khurana P."/>
            <person name="Khurana J.P."/>
            <person name="Tyagi A.K."/>
            <person name="Gaikwad K."/>
            <person name="Singh A."/>
            <person name="Dalal V."/>
            <person name="Srivastava S."/>
            <person name="Dixit A."/>
            <person name="Pal A.K."/>
            <person name="Ghazi I.A."/>
            <person name="Yadav M."/>
            <person name="Pandit A."/>
            <person name="Bhargava A."/>
            <person name="Sureshbabu K."/>
            <person name="Batra K."/>
            <person name="Sharma T.R."/>
            <person name="Mohapatra T."/>
            <person name="Singh N.K."/>
            <person name="Messing J."/>
            <person name="Nelson A.B."/>
            <person name="Fuks G."/>
            <person name="Kavchok S."/>
            <person name="Keizer G."/>
            <person name="Linton E."/>
            <person name="Llaca V."/>
            <person name="Song R."/>
            <person name="Tanyolac B."/>
            <person name="Young S."/>
            <person name="Ho-Il K."/>
            <person name="Hahn J.H."/>
            <person name="Sangsakoo G."/>
            <person name="Vanavichit A."/>
            <person name="de Mattos Luiz.A.T."/>
            <person name="Zimmer P.D."/>
            <person name="Malone G."/>
            <person name="Dellagostin O."/>
            <person name="de Oliveira A.C."/>
            <person name="Bevan M."/>
            <person name="Bancroft I."/>
            <person name="Minx P."/>
            <person name="Cordum H."/>
            <person name="Wilson R."/>
            <person name="Cheng Z."/>
            <person name="Jin W."/>
            <person name="Jiang J."/>
            <person name="Leong S.A."/>
            <person name="Iwama H."/>
            <person name="Gojobori T."/>
            <person name="Itoh T."/>
            <person name="Niimura Y."/>
            <person name="Fujii Y."/>
            <person name="Habara T."/>
            <person name="Sakai H."/>
            <person name="Sato Y."/>
            <person name="Wilson G."/>
            <person name="Kumar K."/>
            <person name="McCouch S."/>
            <person name="Juretic N."/>
            <person name="Hoen D."/>
            <person name="Wright S."/>
            <person name="Bruskiewich R."/>
            <person name="Bureau T."/>
            <person name="Miyao A."/>
            <person name="Hirochika H."/>
            <person name="Nishikawa T."/>
            <person name="Kadowaki K."/>
            <person name="Sugiura M."/>
            <person name="Burr B."/>
            <person name="Sasaki T."/>
        </authorList>
    </citation>
    <scope>NUCLEOTIDE SEQUENCE [LARGE SCALE GENOMIC DNA]</scope>
    <source>
        <strain evidence="3">cv. Nipponbare</strain>
    </source>
</reference>
<reference evidence="2 3" key="2">
    <citation type="journal article" date="2013" name="Plant Cell Physiol.">
        <title>Rice Annotation Project Database (RAP-DB): an integrative and interactive database for rice genomics.</title>
        <authorList>
            <person name="Sakai H."/>
            <person name="Lee S.S."/>
            <person name="Tanaka T."/>
            <person name="Numa H."/>
            <person name="Kim J."/>
            <person name="Kawahara Y."/>
            <person name="Wakimoto H."/>
            <person name="Yang C.C."/>
            <person name="Iwamoto M."/>
            <person name="Abe T."/>
            <person name="Yamada Y."/>
            <person name="Muto A."/>
            <person name="Inokuchi H."/>
            <person name="Ikemura T."/>
            <person name="Matsumoto T."/>
            <person name="Sasaki T."/>
            <person name="Itoh T."/>
        </authorList>
    </citation>
    <scope>NUCLEOTIDE SEQUENCE [LARGE SCALE GENOMIC DNA]</scope>
    <source>
        <strain evidence="3">cv. Nipponbare</strain>
    </source>
</reference>
<proteinExistence type="predicted"/>
<dbReference type="STRING" id="39947.A0A0P0WE57"/>